<sequence>MQRKVDVVKTLQSETTTALDAMLPAILDKAFKWTAQ</sequence>
<name>C1F1P7_ACIC5</name>
<dbReference type="AlphaFoldDB" id="C1F1P7"/>
<organism evidence="1 2">
    <name type="scientific">Acidobacterium capsulatum (strain ATCC 51196 / DSM 11244 / BCRC 80197 / JCM 7670 / NBRC 15755 / NCIMB 13165 / 161)</name>
    <dbReference type="NCBI Taxonomy" id="240015"/>
    <lineage>
        <taxon>Bacteria</taxon>
        <taxon>Pseudomonadati</taxon>
        <taxon>Acidobacteriota</taxon>
        <taxon>Terriglobia</taxon>
        <taxon>Terriglobales</taxon>
        <taxon>Acidobacteriaceae</taxon>
        <taxon>Acidobacterium</taxon>
    </lineage>
</organism>
<dbReference type="EMBL" id="CP001472">
    <property type="protein sequence ID" value="ACO31814.1"/>
    <property type="molecule type" value="Genomic_DNA"/>
</dbReference>
<dbReference type="InParanoid" id="C1F1P7"/>
<proteinExistence type="predicted"/>
<dbReference type="KEGG" id="aca:ACP_0653"/>
<dbReference type="STRING" id="240015.ACP_0653"/>
<keyword evidence="2" id="KW-1185">Reference proteome</keyword>
<protein>
    <submittedName>
        <fullName evidence="1">Uncharacterized protein</fullName>
    </submittedName>
</protein>
<gene>
    <name evidence="1" type="ordered locus">ACP_0653</name>
</gene>
<dbReference type="Proteomes" id="UP000002207">
    <property type="component" value="Chromosome"/>
</dbReference>
<evidence type="ECO:0000313" key="2">
    <source>
        <dbReference type="Proteomes" id="UP000002207"/>
    </source>
</evidence>
<evidence type="ECO:0000313" key="1">
    <source>
        <dbReference type="EMBL" id="ACO31814.1"/>
    </source>
</evidence>
<dbReference type="HOGENOM" id="CLU_3354018_0_0_0"/>
<accession>C1F1P7</accession>
<reference evidence="1 2" key="1">
    <citation type="journal article" date="2009" name="Appl. Environ. Microbiol.">
        <title>Three genomes from the phylum Acidobacteria provide insight into the lifestyles of these microorganisms in soils.</title>
        <authorList>
            <person name="Ward N.L."/>
            <person name="Challacombe J.F."/>
            <person name="Janssen P.H."/>
            <person name="Henrissat B."/>
            <person name="Coutinho P.M."/>
            <person name="Wu M."/>
            <person name="Xie G."/>
            <person name="Haft D.H."/>
            <person name="Sait M."/>
            <person name="Badger J."/>
            <person name="Barabote R.D."/>
            <person name="Bradley B."/>
            <person name="Brettin T.S."/>
            <person name="Brinkac L.M."/>
            <person name="Bruce D."/>
            <person name="Creasy T."/>
            <person name="Daugherty S.C."/>
            <person name="Davidsen T.M."/>
            <person name="DeBoy R.T."/>
            <person name="Detter J.C."/>
            <person name="Dodson R.J."/>
            <person name="Durkin A.S."/>
            <person name="Ganapathy A."/>
            <person name="Gwinn-Giglio M."/>
            <person name="Han C.S."/>
            <person name="Khouri H."/>
            <person name="Kiss H."/>
            <person name="Kothari S.P."/>
            <person name="Madupu R."/>
            <person name="Nelson K.E."/>
            <person name="Nelson W.C."/>
            <person name="Paulsen I."/>
            <person name="Penn K."/>
            <person name="Ren Q."/>
            <person name="Rosovitz M.J."/>
            <person name="Selengut J.D."/>
            <person name="Shrivastava S."/>
            <person name="Sullivan S.A."/>
            <person name="Tapia R."/>
            <person name="Thompson L.S."/>
            <person name="Watkins K.L."/>
            <person name="Yang Q."/>
            <person name="Yu C."/>
            <person name="Zafar N."/>
            <person name="Zhou L."/>
            <person name="Kuske C.R."/>
        </authorList>
    </citation>
    <scope>NUCLEOTIDE SEQUENCE [LARGE SCALE GENOMIC DNA]</scope>
    <source>
        <strain evidence="2">ATCC 51196 / DSM 11244 / BCRC 80197 / JCM 7670 / NBRC 15755 / NCIMB 13165 / 161</strain>
    </source>
</reference>